<evidence type="ECO:0000313" key="1">
    <source>
        <dbReference type="EMBL" id="QVJ03023.1"/>
    </source>
</evidence>
<dbReference type="Proteomes" id="UP000682416">
    <property type="component" value="Chromosome"/>
</dbReference>
<sequence>MADLPYNHTDLNDTRLTVTDSLIGLVAVGEGTITTHAPTGADAVALARAILAAAGDTGHIVVNNAEMARWVYENRDECIRSMRERAAEAVVRHQDGLNEDPEEAIRALPLLPDGDGDTLKCAGMFSGGEGVPDLCDGLAGHDGDCPPLPAEDFDAGWPAGHTHARADEARISELEKQVADLAALVHGHGEDIGQAQAAIRGLGKQRTARRYNAWTDG</sequence>
<protein>
    <submittedName>
        <fullName evidence="1">Uncharacterized protein</fullName>
    </submittedName>
</protein>
<organism evidence="1 2">
    <name type="scientific">Nocardiopsis eucommiae</name>
    <dbReference type="NCBI Taxonomy" id="2831970"/>
    <lineage>
        <taxon>Bacteria</taxon>
        <taxon>Bacillati</taxon>
        <taxon>Actinomycetota</taxon>
        <taxon>Actinomycetes</taxon>
        <taxon>Streptosporangiales</taxon>
        <taxon>Nocardiopsidaceae</taxon>
        <taxon>Nocardiopsis</taxon>
    </lineage>
</organism>
<accession>A0A975LCP1</accession>
<dbReference type="EMBL" id="CP074402">
    <property type="protein sequence ID" value="QVJ03023.1"/>
    <property type="molecule type" value="Genomic_DNA"/>
</dbReference>
<dbReference type="KEGG" id="nec:KGD82_13390"/>
<reference evidence="1" key="1">
    <citation type="submission" date="2021-05" db="EMBL/GenBank/DDBJ databases">
        <authorList>
            <person name="Kaiqin L."/>
            <person name="Jian G."/>
        </authorList>
    </citation>
    <scope>NUCLEOTIDE SEQUENCE</scope>
    <source>
        <strain evidence="1">HDS5</strain>
    </source>
</reference>
<gene>
    <name evidence="1" type="ORF">KGD82_13390</name>
</gene>
<keyword evidence="2" id="KW-1185">Reference proteome</keyword>
<proteinExistence type="predicted"/>
<name>A0A975LCP1_9ACTN</name>
<dbReference type="AlphaFoldDB" id="A0A975LCP1"/>
<evidence type="ECO:0000313" key="2">
    <source>
        <dbReference type="Proteomes" id="UP000682416"/>
    </source>
</evidence>